<keyword evidence="5" id="KW-1185">Reference proteome</keyword>
<evidence type="ECO:0000259" key="3">
    <source>
        <dbReference type="Pfam" id="PF03101"/>
    </source>
</evidence>
<dbReference type="InterPro" id="IPR004330">
    <property type="entry name" value="FAR1_DNA_bnd_dom"/>
</dbReference>
<accession>A0A4S3IZK3</accession>
<dbReference type="EMBL" id="SOSA01001015">
    <property type="protein sequence ID" value="THC87860.1"/>
    <property type="molecule type" value="Genomic_DNA"/>
</dbReference>
<dbReference type="VEuPathDB" id="FungiDB:EYZ11_012691"/>
<proteinExistence type="inferred from homology"/>
<dbReference type="PANTHER" id="PTHR43866:SF3">
    <property type="entry name" value="METHYLMALONATE-SEMIALDEHYDE DEHYDROGENASE [ACYLATING], MITOCHONDRIAL"/>
    <property type="match status" value="1"/>
</dbReference>
<dbReference type="AlphaFoldDB" id="A0A4S3IZK3"/>
<dbReference type="GO" id="GO:0006574">
    <property type="term" value="P:L-valine catabolic process"/>
    <property type="evidence" value="ECO:0007669"/>
    <property type="project" value="TreeGrafter"/>
</dbReference>
<organism evidence="4 5">
    <name type="scientific">Aspergillus tanneri</name>
    <dbReference type="NCBI Taxonomy" id="1220188"/>
    <lineage>
        <taxon>Eukaryota</taxon>
        <taxon>Fungi</taxon>
        <taxon>Dikarya</taxon>
        <taxon>Ascomycota</taxon>
        <taxon>Pezizomycotina</taxon>
        <taxon>Eurotiomycetes</taxon>
        <taxon>Eurotiomycetidae</taxon>
        <taxon>Eurotiales</taxon>
        <taxon>Aspergillaceae</taxon>
        <taxon>Aspergillus</taxon>
        <taxon>Aspergillus subgen. Circumdati</taxon>
    </lineage>
</organism>
<dbReference type="GO" id="GO:0004491">
    <property type="term" value="F:methylmalonate-semialdehyde dehydrogenase (acylating, NAD) activity"/>
    <property type="evidence" value="ECO:0007669"/>
    <property type="project" value="InterPro"/>
</dbReference>
<protein>
    <recommendedName>
        <fullName evidence="3">FAR1 domain-containing protein</fullName>
    </recommendedName>
</protein>
<evidence type="ECO:0000313" key="5">
    <source>
        <dbReference type="Proteomes" id="UP000308092"/>
    </source>
</evidence>
<sequence length="183" mass="21085">MASNQSLVSYLQGYESSEDEPEPQEDYNTNLHRIPLPPYLEVESFDTEYAAIEFINEFGEQNGFAVTIKTSKTKKNNRSVKQAVYLKCDRGGNYENRVQDNSQRQRHGSTRLTGCPFSIVLHRQRDDSWKARIRENYHNHEPSPISTHPVLRKHKISQNADNIKAQFKNGLTARQARYEAAVS</sequence>
<feature type="region of interest" description="Disordered" evidence="2">
    <location>
        <begin position="1"/>
        <end position="29"/>
    </location>
</feature>
<dbReference type="Pfam" id="PF03101">
    <property type="entry name" value="FAR1"/>
    <property type="match status" value="1"/>
</dbReference>
<evidence type="ECO:0000313" key="4">
    <source>
        <dbReference type="EMBL" id="THC87860.1"/>
    </source>
</evidence>
<reference evidence="4 5" key="1">
    <citation type="submission" date="2019-03" db="EMBL/GenBank/DDBJ databases">
        <title>The genome sequence of a newly discovered highly antifungal drug resistant Aspergillus species, Aspergillus tanneri NIH 1004.</title>
        <authorList>
            <person name="Mounaud S."/>
            <person name="Singh I."/>
            <person name="Joardar V."/>
            <person name="Pakala S."/>
            <person name="Pakala S."/>
            <person name="Venepally P."/>
            <person name="Hoover J."/>
            <person name="Nierman W."/>
            <person name="Chung J."/>
            <person name="Losada L."/>
        </authorList>
    </citation>
    <scope>NUCLEOTIDE SEQUENCE [LARGE SCALE GENOMIC DNA]</scope>
    <source>
        <strain evidence="4 5">NIH1004</strain>
    </source>
</reference>
<dbReference type="InterPro" id="IPR010061">
    <property type="entry name" value="MeMal-semiAld_DH"/>
</dbReference>
<dbReference type="STRING" id="1220188.A0A4S3IZK3"/>
<comment type="similarity">
    <text evidence="1">Belongs to the aldehyde dehydrogenase family.</text>
</comment>
<dbReference type="Proteomes" id="UP000308092">
    <property type="component" value="Unassembled WGS sequence"/>
</dbReference>
<dbReference type="PANTHER" id="PTHR43866">
    <property type="entry name" value="MALONATE-SEMIALDEHYDE DEHYDROGENASE"/>
    <property type="match status" value="1"/>
</dbReference>
<feature type="compositionally biased region" description="Acidic residues" evidence="2">
    <location>
        <begin position="16"/>
        <end position="25"/>
    </location>
</feature>
<evidence type="ECO:0000256" key="1">
    <source>
        <dbReference type="ARBA" id="ARBA00009986"/>
    </source>
</evidence>
<dbReference type="GO" id="GO:0006210">
    <property type="term" value="P:thymine catabolic process"/>
    <property type="evidence" value="ECO:0007669"/>
    <property type="project" value="TreeGrafter"/>
</dbReference>
<gene>
    <name evidence="4" type="ORF">EYZ11_012691</name>
</gene>
<evidence type="ECO:0000256" key="2">
    <source>
        <dbReference type="SAM" id="MobiDB-lite"/>
    </source>
</evidence>
<feature type="domain" description="FAR1" evidence="3">
    <location>
        <begin position="53"/>
        <end position="141"/>
    </location>
</feature>
<name>A0A4S3IZK3_9EURO</name>
<comment type="caution">
    <text evidence="4">The sequence shown here is derived from an EMBL/GenBank/DDBJ whole genome shotgun (WGS) entry which is preliminary data.</text>
</comment>
<dbReference type="GO" id="GO:0005739">
    <property type="term" value="C:mitochondrion"/>
    <property type="evidence" value="ECO:0007669"/>
    <property type="project" value="TreeGrafter"/>
</dbReference>